<evidence type="ECO:0000313" key="1">
    <source>
        <dbReference type="EMBL" id="EEF68516.1"/>
    </source>
</evidence>
<organism evidence="1 2">
    <name type="scientific">Holdemania filiformis DSM 12042</name>
    <dbReference type="NCBI Taxonomy" id="545696"/>
    <lineage>
        <taxon>Bacteria</taxon>
        <taxon>Bacillati</taxon>
        <taxon>Bacillota</taxon>
        <taxon>Erysipelotrichia</taxon>
        <taxon>Erysipelotrichales</taxon>
        <taxon>Erysipelotrichaceae</taxon>
        <taxon>Holdemania</taxon>
    </lineage>
</organism>
<dbReference type="EMBL" id="ACCF01000077">
    <property type="protein sequence ID" value="EEF68516.1"/>
    <property type="molecule type" value="Genomic_DNA"/>
</dbReference>
<sequence>MAYCEISFVISVHFLKISITEFDGKIVKITKNKRILFQKIIRNAKDAGNS</sequence>
<gene>
    <name evidence="1" type="ORF">HOLDEFILI_01310</name>
</gene>
<name>B9Y679_9FIRM</name>
<reference evidence="1 2" key="1">
    <citation type="submission" date="2008-12" db="EMBL/GenBank/DDBJ databases">
        <authorList>
            <person name="Fulton L."/>
            <person name="Clifton S."/>
            <person name="Fulton B."/>
            <person name="Xu J."/>
            <person name="Minx P."/>
            <person name="Pepin K.H."/>
            <person name="Johnson M."/>
            <person name="Bhonagiri V."/>
            <person name="Nash W.E."/>
            <person name="Mardis E.R."/>
            <person name="Wilson R.K."/>
        </authorList>
    </citation>
    <scope>NUCLEOTIDE SEQUENCE [LARGE SCALE GENOMIC DNA]</scope>
    <source>
        <strain evidence="1 2">DSM 12042</strain>
    </source>
</reference>
<proteinExistence type="predicted"/>
<protein>
    <submittedName>
        <fullName evidence="1">Uncharacterized protein</fullName>
    </submittedName>
</protein>
<accession>B9Y679</accession>
<evidence type="ECO:0000313" key="2">
    <source>
        <dbReference type="Proteomes" id="UP000005950"/>
    </source>
</evidence>
<dbReference type="Proteomes" id="UP000005950">
    <property type="component" value="Unassembled WGS sequence"/>
</dbReference>
<reference evidence="1 2" key="2">
    <citation type="submission" date="2009-02" db="EMBL/GenBank/DDBJ databases">
        <title>Draft genome sequence of Holdemania filiformis DSM 12042.</title>
        <authorList>
            <person name="Sudarsanam P."/>
            <person name="Ley R."/>
            <person name="Guruge J."/>
            <person name="Turnbaugh P.J."/>
            <person name="Mahowald M."/>
            <person name="Liep D."/>
            <person name="Gordon J."/>
        </authorList>
    </citation>
    <scope>NUCLEOTIDE SEQUENCE [LARGE SCALE GENOMIC DNA]</scope>
    <source>
        <strain evidence="1 2">DSM 12042</strain>
    </source>
</reference>
<dbReference type="HOGENOM" id="CLU_3118621_0_0_9"/>
<comment type="caution">
    <text evidence="1">The sequence shown here is derived from an EMBL/GenBank/DDBJ whole genome shotgun (WGS) entry which is preliminary data.</text>
</comment>
<dbReference type="AlphaFoldDB" id="B9Y679"/>